<dbReference type="CDD" id="cd17321">
    <property type="entry name" value="MFS_MMR_MDR_like"/>
    <property type="match status" value="1"/>
</dbReference>
<feature type="transmembrane region" description="Helical" evidence="7">
    <location>
        <begin position="48"/>
        <end position="67"/>
    </location>
</feature>
<dbReference type="InterPro" id="IPR036259">
    <property type="entry name" value="MFS_trans_sf"/>
</dbReference>
<dbReference type="InterPro" id="IPR004638">
    <property type="entry name" value="EmrB-like"/>
</dbReference>
<evidence type="ECO:0000313" key="10">
    <source>
        <dbReference type="Proteomes" id="UP001138997"/>
    </source>
</evidence>
<comment type="subcellular location">
    <subcellularLocation>
        <location evidence="1">Cell membrane</location>
        <topology evidence="1">Multi-pass membrane protein</topology>
    </subcellularLocation>
</comment>
<feature type="transmembrane region" description="Helical" evidence="7">
    <location>
        <begin position="230"/>
        <end position="248"/>
    </location>
</feature>
<feature type="transmembrane region" description="Helical" evidence="7">
    <location>
        <begin position="12"/>
        <end position="36"/>
    </location>
</feature>
<feature type="transmembrane region" description="Helical" evidence="7">
    <location>
        <begin position="304"/>
        <end position="322"/>
    </location>
</feature>
<reference evidence="9" key="1">
    <citation type="submission" date="2021-11" db="EMBL/GenBank/DDBJ databases">
        <title>Streptomyces corallinus and Kineosporia corallina sp. nov., two new coral-derived marine actinobacteria.</title>
        <authorList>
            <person name="Buangrab K."/>
            <person name="Sutthacheep M."/>
            <person name="Yeemin T."/>
            <person name="Harunari E."/>
            <person name="Igarashi Y."/>
            <person name="Sripreechasak P."/>
            <person name="Kanchanasin P."/>
            <person name="Tanasupawat S."/>
            <person name="Phongsopitanun W."/>
        </authorList>
    </citation>
    <scope>NUCLEOTIDE SEQUENCE</scope>
    <source>
        <strain evidence="9">JCM 31032</strain>
    </source>
</reference>
<evidence type="ECO:0000313" key="9">
    <source>
        <dbReference type="EMBL" id="MCD5314030.1"/>
    </source>
</evidence>
<feature type="transmembrane region" description="Helical" evidence="7">
    <location>
        <begin position="447"/>
        <end position="465"/>
    </location>
</feature>
<dbReference type="Proteomes" id="UP001138997">
    <property type="component" value="Unassembled WGS sequence"/>
</dbReference>
<dbReference type="RefSeq" id="WP_231446212.1">
    <property type="nucleotide sequence ID" value="NZ_JAJOMB010000014.1"/>
</dbReference>
<keyword evidence="4 7" id="KW-0812">Transmembrane</keyword>
<dbReference type="Pfam" id="PF07690">
    <property type="entry name" value="MFS_1"/>
    <property type="match status" value="1"/>
</dbReference>
<evidence type="ECO:0000259" key="8">
    <source>
        <dbReference type="PROSITE" id="PS50850"/>
    </source>
</evidence>
<feature type="transmembrane region" description="Helical" evidence="7">
    <location>
        <begin position="406"/>
        <end position="427"/>
    </location>
</feature>
<feature type="transmembrane region" description="Helical" evidence="7">
    <location>
        <begin position="79"/>
        <end position="98"/>
    </location>
</feature>
<feature type="transmembrane region" description="Helical" evidence="7">
    <location>
        <begin position="165"/>
        <end position="187"/>
    </location>
</feature>
<dbReference type="Gene3D" id="1.20.1720.10">
    <property type="entry name" value="Multidrug resistance protein D"/>
    <property type="match status" value="1"/>
</dbReference>
<organism evidence="9 10">
    <name type="scientific">Kineosporia babensis</name>
    <dbReference type="NCBI Taxonomy" id="499548"/>
    <lineage>
        <taxon>Bacteria</taxon>
        <taxon>Bacillati</taxon>
        <taxon>Actinomycetota</taxon>
        <taxon>Actinomycetes</taxon>
        <taxon>Kineosporiales</taxon>
        <taxon>Kineosporiaceae</taxon>
        <taxon>Kineosporia</taxon>
    </lineage>
</organism>
<keyword evidence="6 7" id="KW-0472">Membrane</keyword>
<dbReference type="InterPro" id="IPR020846">
    <property type="entry name" value="MFS_dom"/>
</dbReference>
<feature type="transmembrane region" description="Helical" evidence="7">
    <location>
        <begin position="199"/>
        <end position="218"/>
    </location>
</feature>
<evidence type="ECO:0000256" key="2">
    <source>
        <dbReference type="ARBA" id="ARBA00022448"/>
    </source>
</evidence>
<comment type="caution">
    <text evidence="9">The sequence shown here is derived from an EMBL/GenBank/DDBJ whole genome shotgun (WGS) entry which is preliminary data.</text>
</comment>
<feature type="transmembrane region" description="Helical" evidence="7">
    <location>
        <begin position="358"/>
        <end position="385"/>
    </location>
</feature>
<evidence type="ECO:0000256" key="5">
    <source>
        <dbReference type="ARBA" id="ARBA00022989"/>
    </source>
</evidence>
<dbReference type="GO" id="GO:0005886">
    <property type="term" value="C:plasma membrane"/>
    <property type="evidence" value="ECO:0007669"/>
    <property type="project" value="UniProtKB-SubCell"/>
</dbReference>
<feature type="transmembrane region" description="Helical" evidence="7">
    <location>
        <begin position="104"/>
        <end position="126"/>
    </location>
</feature>
<evidence type="ECO:0000256" key="4">
    <source>
        <dbReference type="ARBA" id="ARBA00022692"/>
    </source>
</evidence>
<accession>A0A9X1NHB1</accession>
<dbReference type="SUPFAM" id="SSF103473">
    <property type="entry name" value="MFS general substrate transporter"/>
    <property type="match status" value="1"/>
</dbReference>
<keyword evidence="5 7" id="KW-1133">Transmembrane helix</keyword>
<evidence type="ECO:0000256" key="7">
    <source>
        <dbReference type="SAM" id="Phobius"/>
    </source>
</evidence>
<feature type="domain" description="Major facilitator superfamily (MFS) profile" evidence="8">
    <location>
        <begin position="13"/>
        <end position="469"/>
    </location>
</feature>
<keyword evidence="2" id="KW-0813">Transport</keyword>
<dbReference type="PROSITE" id="PS50850">
    <property type="entry name" value="MFS"/>
    <property type="match status" value="1"/>
</dbReference>
<dbReference type="PANTHER" id="PTHR42718:SF46">
    <property type="entry name" value="BLR6921 PROTEIN"/>
    <property type="match status" value="1"/>
</dbReference>
<sequence length="485" mass="50421">MSEVSVNPRRWLILAVVGLAQLMVVLDATIVNIALPSAQIDLGFADDVRQWVISAYAIAFGALLLLGGRLGDEFGRRRLFVVGLIGFAVASALGGLAQSFELLIAARVLQGVFGALLAPAALSIVATTFTDPAERGKAFGVFSAVSGVGAGIGLLLGGVLTDLLSWRWCLLVNLAFALPAALGARMIARDEARSKSAKLDIPGALSVSLGLFLIVFGVSNAEQDGWSSPVTLSTLIGGLALLVLFVLIERKGSQPLLPLRVITDRARAGAYFAVAMLGVTIFGASLFLTFYLQQNLGYTPMRSGLAFMPMNLTILVVSGLTATKLLPRFGPRPLITAGLLLAGLASVIFAQMNADSGYAAVVLPGLIVAGVGAGLLFPTSFAVGTQGVDRHDAGVASATVNTAQQLGGSIGIALLSTIFADAVHASLVADPIQNPVLAAIDGYERMFWWAAGISLVSAVVAALLVRSPKPDVQQEKQNDVIQVHV</sequence>
<dbReference type="PANTHER" id="PTHR42718">
    <property type="entry name" value="MAJOR FACILITATOR SUPERFAMILY MULTIDRUG TRANSPORTER MFSC"/>
    <property type="match status" value="1"/>
</dbReference>
<evidence type="ECO:0000256" key="6">
    <source>
        <dbReference type="ARBA" id="ARBA00023136"/>
    </source>
</evidence>
<dbReference type="GO" id="GO:0022857">
    <property type="term" value="F:transmembrane transporter activity"/>
    <property type="evidence" value="ECO:0007669"/>
    <property type="project" value="InterPro"/>
</dbReference>
<keyword evidence="3" id="KW-1003">Cell membrane</keyword>
<feature type="transmembrane region" description="Helical" evidence="7">
    <location>
        <begin position="269"/>
        <end position="292"/>
    </location>
</feature>
<dbReference type="Gene3D" id="1.20.1250.20">
    <property type="entry name" value="MFS general substrate transporter like domains"/>
    <property type="match status" value="1"/>
</dbReference>
<dbReference type="AlphaFoldDB" id="A0A9X1NHB1"/>
<dbReference type="NCBIfam" id="TIGR00711">
    <property type="entry name" value="efflux_EmrB"/>
    <property type="match status" value="1"/>
</dbReference>
<keyword evidence="10" id="KW-1185">Reference proteome</keyword>
<feature type="transmembrane region" description="Helical" evidence="7">
    <location>
        <begin position="138"/>
        <end position="159"/>
    </location>
</feature>
<protein>
    <submittedName>
        <fullName evidence="9">MFS transporter</fullName>
    </submittedName>
</protein>
<gene>
    <name evidence="9" type="ORF">LR394_24280</name>
</gene>
<proteinExistence type="predicted"/>
<evidence type="ECO:0000256" key="3">
    <source>
        <dbReference type="ARBA" id="ARBA00022475"/>
    </source>
</evidence>
<dbReference type="InterPro" id="IPR011701">
    <property type="entry name" value="MFS"/>
</dbReference>
<evidence type="ECO:0000256" key="1">
    <source>
        <dbReference type="ARBA" id="ARBA00004651"/>
    </source>
</evidence>
<dbReference type="EMBL" id="JAJOMB010000014">
    <property type="protein sequence ID" value="MCD5314030.1"/>
    <property type="molecule type" value="Genomic_DNA"/>
</dbReference>
<feature type="transmembrane region" description="Helical" evidence="7">
    <location>
        <begin position="334"/>
        <end position="352"/>
    </location>
</feature>
<name>A0A9X1NHB1_9ACTN</name>